<keyword evidence="8" id="KW-1185">Reference proteome</keyword>
<dbReference type="InterPro" id="IPR036402">
    <property type="entry name" value="EF-Ts_dimer_sf"/>
</dbReference>
<evidence type="ECO:0000256" key="4">
    <source>
        <dbReference type="ARBA" id="ARBA00022917"/>
    </source>
</evidence>
<gene>
    <name evidence="5 7" type="primary">tsf</name>
    <name evidence="7" type="ORF">ASNER_145</name>
</gene>
<dbReference type="FunFam" id="1.10.8.10:FF:000001">
    <property type="entry name" value="Elongation factor Ts"/>
    <property type="match status" value="1"/>
</dbReference>
<dbReference type="EMBL" id="CP003263">
    <property type="protein sequence ID" value="AGC66906.1"/>
    <property type="molecule type" value="Genomic_DNA"/>
</dbReference>
<dbReference type="AlphaFoldDB" id="L7VK89"/>
<dbReference type="STRING" id="1133592.ASNER_145"/>
<dbReference type="GO" id="GO:0003746">
    <property type="term" value="F:translation elongation factor activity"/>
    <property type="evidence" value="ECO:0007669"/>
    <property type="project" value="UniProtKB-UniRule"/>
</dbReference>
<sequence>MYKVHVDDIIKLREKTGFGIFDCKKALLEMKGNIEKAIEYLRKNSINKTYNSSDHNTNSTQGIVLSKVNSNNKKGIIIGINCETDFVAKNDLFIKLANEIAEIAIDCNDKNEILSSSIRNISIKEILFEHMTIIGEKLTLNFFEKLESYFVEKYVHHGNKIAALVGLSAAPKGVHIIGKELAMQVVAMNPIALKEEDIPYNFIEKEKEILKEQERRFGKSEDLLEKIIQGKIKKFLCEKTLICQKYIKNQKITVQNYLKQFNSNITITGYKRISL</sequence>
<organism evidence="7 8">
    <name type="scientific">Candidatus Uzinura diaspidicola str. ASNER</name>
    <dbReference type="NCBI Taxonomy" id="1133592"/>
    <lineage>
        <taxon>Bacteria</taxon>
        <taxon>Pseudomonadati</taxon>
        <taxon>Bacteroidota</taxon>
        <taxon>Flavobacteriia</taxon>
        <taxon>Flavobacteriales</taxon>
        <taxon>Candidatus Uzinura</taxon>
    </lineage>
</organism>
<dbReference type="SUPFAM" id="SSF46934">
    <property type="entry name" value="UBA-like"/>
    <property type="match status" value="1"/>
</dbReference>
<dbReference type="InterPro" id="IPR014039">
    <property type="entry name" value="Transl_elong_EFTs/EF1B_dimer"/>
</dbReference>
<keyword evidence="5" id="KW-0963">Cytoplasm</keyword>
<dbReference type="PATRIC" id="fig|1133592.3.peg.132"/>
<dbReference type="SUPFAM" id="SSF54713">
    <property type="entry name" value="Elongation factor Ts (EF-Ts), dimerisation domain"/>
    <property type="match status" value="1"/>
</dbReference>
<dbReference type="InterPro" id="IPR009060">
    <property type="entry name" value="UBA-like_sf"/>
</dbReference>
<dbReference type="Pfam" id="PF00889">
    <property type="entry name" value="EF_TS"/>
    <property type="match status" value="1"/>
</dbReference>
<evidence type="ECO:0000313" key="7">
    <source>
        <dbReference type="EMBL" id="AGC66906.1"/>
    </source>
</evidence>
<keyword evidence="4 5" id="KW-0648">Protein biosynthesis</keyword>
<dbReference type="PROSITE" id="PS01126">
    <property type="entry name" value="EF_TS_1"/>
    <property type="match status" value="1"/>
</dbReference>
<proteinExistence type="inferred from homology"/>
<evidence type="ECO:0000256" key="1">
    <source>
        <dbReference type="ARBA" id="ARBA00005532"/>
    </source>
</evidence>
<dbReference type="PANTHER" id="PTHR11741">
    <property type="entry name" value="ELONGATION FACTOR TS"/>
    <property type="match status" value="1"/>
</dbReference>
<keyword evidence="3 5" id="KW-0251">Elongation factor</keyword>
<dbReference type="HOGENOM" id="CLU_047155_0_2_10"/>
<dbReference type="Gene3D" id="1.10.8.10">
    <property type="entry name" value="DNA helicase RuvA subunit, C-terminal domain"/>
    <property type="match status" value="1"/>
</dbReference>
<protein>
    <recommendedName>
        <fullName evidence="2 5">Elongation factor Ts</fullName>
        <shortName evidence="5">EF-Ts</shortName>
    </recommendedName>
</protein>
<dbReference type="CDD" id="cd14275">
    <property type="entry name" value="UBA_EF-Ts"/>
    <property type="match status" value="1"/>
</dbReference>
<dbReference type="KEGG" id="udi:ASNER_145"/>
<comment type="function">
    <text evidence="5">Associates with the EF-Tu.GDP complex and induces the exchange of GDP to GTP. It remains bound to the aminoacyl-tRNA.EF-Tu.GTP complex up to the GTP hydrolysis stage on the ribosome.</text>
</comment>
<dbReference type="InterPro" id="IPR001816">
    <property type="entry name" value="Transl_elong_EFTs/EF1B"/>
</dbReference>
<feature type="domain" description="Translation elongation factor EFTs/EF1B dimerisation" evidence="6">
    <location>
        <begin position="75"/>
        <end position="273"/>
    </location>
</feature>
<evidence type="ECO:0000259" key="6">
    <source>
        <dbReference type="Pfam" id="PF00889"/>
    </source>
</evidence>
<evidence type="ECO:0000256" key="5">
    <source>
        <dbReference type="HAMAP-Rule" id="MF_00050"/>
    </source>
</evidence>
<dbReference type="PANTHER" id="PTHR11741:SF0">
    <property type="entry name" value="ELONGATION FACTOR TS, MITOCHONDRIAL"/>
    <property type="match status" value="1"/>
</dbReference>
<accession>L7VK89</accession>
<feature type="region of interest" description="Involved in Mg(2+) ion dislocation from EF-Tu" evidence="5">
    <location>
        <begin position="84"/>
        <end position="87"/>
    </location>
</feature>
<dbReference type="Proteomes" id="UP000011174">
    <property type="component" value="Chromosome"/>
</dbReference>
<dbReference type="Gene3D" id="3.30.479.20">
    <property type="entry name" value="Elongation factor Ts, dimerisation domain"/>
    <property type="match status" value="2"/>
</dbReference>
<name>L7VK89_9FLAO</name>
<evidence type="ECO:0000256" key="2">
    <source>
        <dbReference type="ARBA" id="ARBA00016956"/>
    </source>
</evidence>
<dbReference type="OrthoDB" id="9808348at2"/>
<evidence type="ECO:0000256" key="3">
    <source>
        <dbReference type="ARBA" id="ARBA00022768"/>
    </source>
</evidence>
<comment type="similarity">
    <text evidence="1 5">Belongs to the EF-Ts family.</text>
</comment>
<dbReference type="GO" id="GO:0005737">
    <property type="term" value="C:cytoplasm"/>
    <property type="evidence" value="ECO:0007669"/>
    <property type="project" value="UniProtKB-SubCell"/>
</dbReference>
<dbReference type="HAMAP" id="MF_00050">
    <property type="entry name" value="EF_Ts"/>
    <property type="match status" value="1"/>
</dbReference>
<dbReference type="Gene3D" id="1.10.286.20">
    <property type="match status" value="1"/>
</dbReference>
<dbReference type="NCBIfam" id="TIGR00116">
    <property type="entry name" value="tsf"/>
    <property type="match status" value="1"/>
</dbReference>
<reference evidence="7 8" key="1">
    <citation type="journal article" date="2013" name="Environ. Microbiol.">
        <title>The nutrient supplying capabilities of Uzinura, an endosymbiont of armoured scale insects.</title>
        <authorList>
            <person name="Sabree Z.L."/>
            <person name="Huang C.Y."/>
            <person name="Okusu A."/>
            <person name="Moran N.A."/>
            <person name="Normark B.B."/>
        </authorList>
    </citation>
    <scope>NUCLEOTIDE SEQUENCE [LARGE SCALE GENOMIC DNA]</scope>
    <source>
        <strain evidence="7 8">ASNER</strain>
    </source>
</reference>
<comment type="subcellular location">
    <subcellularLocation>
        <location evidence="5">Cytoplasm</location>
    </subcellularLocation>
</comment>
<evidence type="ECO:0000313" key="8">
    <source>
        <dbReference type="Proteomes" id="UP000011174"/>
    </source>
</evidence>
<dbReference type="InterPro" id="IPR018101">
    <property type="entry name" value="Transl_elong_Ts_CS"/>
</dbReference>